<protein>
    <submittedName>
        <fullName evidence="2">Uncharacterized protein</fullName>
    </submittedName>
</protein>
<dbReference type="PROSITE" id="PS51257">
    <property type="entry name" value="PROKAR_LIPOPROTEIN"/>
    <property type="match status" value="1"/>
</dbReference>
<comment type="caution">
    <text evidence="2">The sequence shown here is derived from an EMBL/GenBank/DDBJ whole genome shotgun (WGS) entry which is preliminary data.</text>
</comment>
<dbReference type="RefSeq" id="WP_127050483.1">
    <property type="nucleotide sequence ID" value="NZ_RZGZ01000003.1"/>
</dbReference>
<proteinExistence type="predicted"/>
<keyword evidence="1" id="KW-0732">Signal</keyword>
<reference evidence="2 3" key="1">
    <citation type="submission" date="2018-12" db="EMBL/GenBank/DDBJ databases">
        <authorList>
            <person name="Li F."/>
        </authorList>
    </citation>
    <scope>NUCLEOTIDE SEQUENCE [LARGE SCALE GENOMIC DNA]</scope>
    <source>
        <strain evidence="2 3">EGI 6500705</strain>
    </source>
</reference>
<accession>A0A3S0VEH8</accession>
<evidence type="ECO:0000313" key="2">
    <source>
        <dbReference type="EMBL" id="RUQ98955.1"/>
    </source>
</evidence>
<gene>
    <name evidence="2" type="ORF">ELQ94_11525</name>
</gene>
<dbReference type="OrthoDB" id="5120044at2"/>
<name>A0A3S0VEH8_9MICO</name>
<sequence length="152" mass="15708">MAPRHLRSIAATALVLAAAPLLCSCSSLQLAFGSTVGGAYAAIDGFRSDDVLPAPTWVPDDATAIRYTTDLADDASILMYHSASHFTPGTCELMSPTAASSTDGAPLDDSWWPESIPSALFVCDSEWTAFADGDTIYAFTAGTAAPDASPAT</sequence>
<keyword evidence="3" id="KW-1185">Reference proteome</keyword>
<feature type="chain" id="PRO_5039476317" evidence="1">
    <location>
        <begin position="32"/>
        <end position="152"/>
    </location>
</feature>
<feature type="signal peptide" evidence="1">
    <location>
        <begin position="1"/>
        <end position="31"/>
    </location>
</feature>
<evidence type="ECO:0000313" key="3">
    <source>
        <dbReference type="Proteomes" id="UP000274909"/>
    </source>
</evidence>
<organism evidence="2 3">
    <name type="scientific">Labedella endophytica</name>
    <dbReference type="NCBI Taxonomy" id="1523160"/>
    <lineage>
        <taxon>Bacteria</taxon>
        <taxon>Bacillati</taxon>
        <taxon>Actinomycetota</taxon>
        <taxon>Actinomycetes</taxon>
        <taxon>Micrococcales</taxon>
        <taxon>Microbacteriaceae</taxon>
        <taxon>Labedella</taxon>
    </lineage>
</organism>
<dbReference type="AlphaFoldDB" id="A0A3S0VEH8"/>
<dbReference type="EMBL" id="RZGZ01000003">
    <property type="protein sequence ID" value="RUQ98955.1"/>
    <property type="molecule type" value="Genomic_DNA"/>
</dbReference>
<evidence type="ECO:0000256" key="1">
    <source>
        <dbReference type="SAM" id="SignalP"/>
    </source>
</evidence>
<dbReference type="Proteomes" id="UP000274909">
    <property type="component" value="Unassembled WGS sequence"/>
</dbReference>